<evidence type="ECO:0000313" key="4">
    <source>
        <dbReference type="Proteomes" id="UP000386847"/>
    </source>
</evidence>
<feature type="region of interest" description="Disordered" evidence="2">
    <location>
        <begin position="31"/>
        <end position="80"/>
    </location>
</feature>
<accession>A0A5Q2FCA6</accession>
<comment type="similarity">
    <text evidence="1">Belongs to the UPF0301 (AlgH) family.</text>
</comment>
<protein>
    <submittedName>
        <fullName evidence="3">YqgE/AlgH family protein</fullName>
    </submittedName>
</protein>
<sequence>MLCRCGPWSRPVPSCCSSCRRVAVRVRGSPGTCPAGGPGSCRSASASWSPRVPSTCRARRPGSKPHWSTPPARSAVRSGSTARRARYCSAPTVCSPGARCWGQVPSGSSTCRSPSNWKKRPTFPDAGHNGPVEVRRPRRGDLLVSTVDVRDGGVFEQSVIFLVDADDDGALGVVLNKRADLSLERVLPDWVDVVSTPRVLYQGGPVLPEGAVCLASVKDPEEEPPGWRSVVGRIGLLHLDTPVELVSGTYDDIRIFAGYAGWSPWQLETEIGRGLWYVVPATYTDVFGQSPWTLWREVLHRQGGDLAVYATWTDVPHLN</sequence>
<gene>
    <name evidence="3" type="ORF">Rai3103_12860</name>
</gene>
<organism evidence="3 4">
    <name type="scientific">Raineyella fluvialis</name>
    <dbReference type="NCBI Taxonomy" id="2662261"/>
    <lineage>
        <taxon>Bacteria</taxon>
        <taxon>Bacillati</taxon>
        <taxon>Actinomycetota</taxon>
        <taxon>Actinomycetes</taxon>
        <taxon>Propionibacteriales</taxon>
        <taxon>Propionibacteriaceae</taxon>
        <taxon>Raineyella</taxon>
    </lineage>
</organism>
<dbReference type="InterPro" id="IPR003774">
    <property type="entry name" value="AlgH-like"/>
</dbReference>
<reference evidence="3 4" key="1">
    <citation type="submission" date="2019-10" db="EMBL/GenBank/DDBJ databases">
        <title>Genomic analysis of Raineyella sp. CBA3103.</title>
        <authorList>
            <person name="Roh S.W."/>
        </authorList>
    </citation>
    <scope>NUCLEOTIDE SEQUENCE [LARGE SCALE GENOMIC DNA]</scope>
    <source>
        <strain evidence="3 4">CBA3103</strain>
    </source>
</reference>
<dbReference type="Pfam" id="PF02622">
    <property type="entry name" value="DUF179"/>
    <property type="match status" value="1"/>
</dbReference>
<dbReference type="KEGG" id="rain:Rai3103_12860"/>
<proteinExistence type="inferred from homology"/>
<dbReference type="PANTHER" id="PTHR30327">
    <property type="entry name" value="UNCHARACTERIZED PROTEIN YQGE"/>
    <property type="match status" value="1"/>
</dbReference>
<dbReference type="EMBL" id="CP045725">
    <property type="protein sequence ID" value="QGF24398.1"/>
    <property type="molecule type" value="Genomic_DNA"/>
</dbReference>
<evidence type="ECO:0000256" key="2">
    <source>
        <dbReference type="SAM" id="MobiDB-lite"/>
    </source>
</evidence>
<feature type="region of interest" description="Disordered" evidence="2">
    <location>
        <begin position="111"/>
        <end position="134"/>
    </location>
</feature>
<dbReference type="AlphaFoldDB" id="A0A5Q2FCA6"/>
<keyword evidence="4" id="KW-1185">Reference proteome</keyword>
<evidence type="ECO:0000313" key="3">
    <source>
        <dbReference type="EMBL" id="QGF24398.1"/>
    </source>
</evidence>
<dbReference type="NCBIfam" id="NF001270">
    <property type="entry name" value="PRK00228.2-2"/>
    <property type="match status" value="1"/>
</dbReference>
<dbReference type="Proteomes" id="UP000386847">
    <property type="component" value="Chromosome"/>
</dbReference>
<dbReference type="SUPFAM" id="SSF143456">
    <property type="entry name" value="VC0467-like"/>
    <property type="match status" value="1"/>
</dbReference>
<dbReference type="Gene3D" id="3.40.1740.10">
    <property type="entry name" value="VC0467-like"/>
    <property type="match status" value="1"/>
</dbReference>
<evidence type="ECO:0000256" key="1">
    <source>
        <dbReference type="ARBA" id="ARBA00009600"/>
    </source>
</evidence>
<dbReference type="PANTHER" id="PTHR30327:SF1">
    <property type="entry name" value="UPF0301 PROTEIN YQGE"/>
    <property type="match status" value="1"/>
</dbReference>
<name>A0A5Q2FCA6_9ACTN</name>
<dbReference type="GO" id="GO:0005829">
    <property type="term" value="C:cytosol"/>
    <property type="evidence" value="ECO:0007669"/>
    <property type="project" value="TreeGrafter"/>
</dbReference>